<reference evidence="3" key="2">
    <citation type="submission" date="2019-09" db="UniProtKB">
        <authorList>
            <consortium name="WormBaseParasite"/>
        </authorList>
    </citation>
    <scope>IDENTIFICATION</scope>
</reference>
<sequence>MTQYLGPFQNEPTEDELPSGDSYFIFQHMGKVVDTGKDICRYVRHIVKPAREAAPPRPISPSQLPGVRAVGNELSDEVKSNLTPGKYYAKSMTIKYGPFDTIPTPQMLPRGESYVILQVRPLLILSGTYLTEEIVATQQNIGVVENFPAF</sequence>
<protein>
    <submittedName>
        <fullName evidence="3">DUF4183 domain-containing protein</fullName>
    </submittedName>
</protein>
<gene>
    <name evidence="1" type="ORF">HPBE_LOCUS2837</name>
</gene>
<evidence type="ECO:0000313" key="2">
    <source>
        <dbReference type="Proteomes" id="UP000050761"/>
    </source>
</evidence>
<accession>A0A3P7XTA3</accession>
<dbReference type="AlphaFoldDB" id="A0A183F9J4"/>
<organism evidence="2 3">
    <name type="scientific">Heligmosomoides polygyrus</name>
    <name type="common">Parasitic roundworm</name>
    <dbReference type="NCBI Taxonomy" id="6339"/>
    <lineage>
        <taxon>Eukaryota</taxon>
        <taxon>Metazoa</taxon>
        <taxon>Ecdysozoa</taxon>
        <taxon>Nematoda</taxon>
        <taxon>Chromadorea</taxon>
        <taxon>Rhabditida</taxon>
        <taxon>Rhabditina</taxon>
        <taxon>Rhabditomorpha</taxon>
        <taxon>Strongyloidea</taxon>
        <taxon>Heligmosomidae</taxon>
        <taxon>Heligmosomoides</taxon>
    </lineage>
</organism>
<name>A0A183F9J4_HELPZ</name>
<reference evidence="1 2" key="1">
    <citation type="submission" date="2018-11" db="EMBL/GenBank/DDBJ databases">
        <authorList>
            <consortium name="Pathogen Informatics"/>
        </authorList>
    </citation>
    <scope>NUCLEOTIDE SEQUENCE [LARGE SCALE GENOMIC DNA]</scope>
</reference>
<evidence type="ECO:0000313" key="1">
    <source>
        <dbReference type="EMBL" id="VDO28695.1"/>
    </source>
</evidence>
<dbReference type="EMBL" id="UZAH01005139">
    <property type="protein sequence ID" value="VDO28695.1"/>
    <property type="molecule type" value="Genomic_DNA"/>
</dbReference>
<dbReference type="WBParaSite" id="HPBE_0000283601-mRNA-1">
    <property type="protein sequence ID" value="HPBE_0000283601-mRNA-1"/>
    <property type="gene ID" value="HPBE_0000283601"/>
</dbReference>
<accession>A0A183F9J4</accession>
<keyword evidence="2" id="KW-1185">Reference proteome</keyword>
<proteinExistence type="predicted"/>
<evidence type="ECO:0000313" key="3">
    <source>
        <dbReference type="WBParaSite" id="HPBE_0000283601-mRNA-1"/>
    </source>
</evidence>
<dbReference type="Proteomes" id="UP000050761">
    <property type="component" value="Unassembled WGS sequence"/>
</dbReference>
<dbReference type="OrthoDB" id="5796896at2759"/>